<evidence type="ECO:0000313" key="14">
    <source>
        <dbReference type="EMBL" id="HET97273.1"/>
    </source>
</evidence>
<dbReference type="GO" id="GO:0008270">
    <property type="term" value="F:zinc ion binding"/>
    <property type="evidence" value="ECO:0007669"/>
    <property type="project" value="UniProtKB-UniRule"/>
</dbReference>
<dbReference type="CDD" id="cd17929">
    <property type="entry name" value="DEXHc_priA"/>
    <property type="match status" value="1"/>
</dbReference>
<feature type="binding site" evidence="12">
    <location>
        <position position="545"/>
    </location>
    <ligand>
        <name>Zn(2+)</name>
        <dbReference type="ChEBI" id="CHEBI:29105"/>
        <label>2</label>
    </ligand>
</feature>
<comment type="subunit">
    <text evidence="12">Component of the replication restart primosome.</text>
</comment>
<keyword evidence="4 12" id="KW-0547">Nucleotide-binding</keyword>
<dbReference type="GO" id="GO:0006310">
    <property type="term" value="P:DNA recombination"/>
    <property type="evidence" value="ECO:0007669"/>
    <property type="project" value="InterPro"/>
</dbReference>
<dbReference type="Gene3D" id="3.40.50.300">
    <property type="entry name" value="P-loop containing nucleotide triphosphate hydrolases"/>
    <property type="match status" value="2"/>
</dbReference>
<dbReference type="Pfam" id="PF18319">
    <property type="entry name" value="Zn_ribbon_PriA"/>
    <property type="match status" value="1"/>
</dbReference>
<dbReference type="InterPro" id="IPR027417">
    <property type="entry name" value="P-loop_NTPase"/>
</dbReference>
<dbReference type="InterPro" id="IPR041222">
    <property type="entry name" value="PriA_3primeBD"/>
</dbReference>
<dbReference type="InterPro" id="IPR040498">
    <property type="entry name" value="PriA_CRR"/>
</dbReference>
<evidence type="ECO:0000256" key="6">
    <source>
        <dbReference type="ARBA" id="ARBA00022806"/>
    </source>
</evidence>
<evidence type="ECO:0000256" key="5">
    <source>
        <dbReference type="ARBA" id="ARBA00022801"/>
    </source>
</evidence>
<dbReference type="InterPro" id="IPR041236">
    <property type="entry name" value="PriA_C"/>
</dbReference>
<dbReference type="PANTHER" id="PTHR30580:SF0">
    <property type="entry name" value="PRIMOSOMAL PROTEIN N"/>
    <property type="match status" value="1"/>
</dbReference>
<feature type="binding site" evidence="12">
    <location>
        <position position="576"/>
    </location>
    <ligand>
        <name>Zn(2+)</name>
        <dbReference type="ChEBI" id="CHEBI:29105"/>
        <label>1</label>
    </ligand>
</feature>
<dbReference type="CDD" id="cd18804">
    <property type="entry name" value="SF2_C_priA"/>
    <property type="match status" value="1"/>
</dbReference>
<organism evidence="14">
    <name type="scientific">Desulfurivibrio alkaliphilus</name>
    <dbReference type="NCBI Taxonomy" id="427923"/>
    <lineage>
        <taxon>Bacteria</taxon>
        <taxon>Pseudomonadati</taxon>
        <taxon>Thermodesulfobacteriota</taxon>
        <taxon>Desulfobulbia</taxon>
        <taxon>Desulfobulbales</taxon>
        <taxon>Desulfobulbaceae</taxon>
        <taxon>Desulfurivibrio</taxon>
    </lineage>
</organism>
<dbReference type="InterPro" id="IPR005259">
    <property type="entry name" value="PriA"/>
</dbReference>
<keyword evidence="10 12" id="KW-0413">Isomerase</keyword>
<dbReference type="FunFam" id="3.40.50.300:FF:000489">
    <property type="entry name" value="Primosome assembly protein PriA"/>
    <property type="match status" value="1"/>
</dbReference>
<dbReference type="AlphaFoldDB" id="A0A7C2XNA2"/>
<keyword evidence="7 12" id="KW-0862">Zinc</keyword>
<feature type="domain" description="Helicase ATP-binding" evidence="13">
    <location>
        <begin position="307"/>
        <end position="473"/>
    </location>
</feature>
<evidence type="ECO:0000256" key="7">
    <source>
        <dbReference type="ARBA" id="ARBA00022833"/>
    </source>
</evidence>
<dbReference type="InterPro" id="IPR001650">
    <property type="entry name" value="Helicase_C-like"/>
</dbReference>
<evidence type="ECO:0000256" key="10">
    <source>
        <dbReference type="ARBA" id="ARBA00023235"/>
    </source>
</evidence>
<dbReference type="PROSITE" id="PS51192">
    <property type="entry name" value="HELICASE_ATP_BIND_1"/>
    <property type="match status" value="1"/>
</dbReference>
<keyword evidence="1 12" id="KW-0639">Primosome</keyword>
<evidence type="ECO:0000256" key="4">
    <source>
        <dbReference type="ARBA" id="ARBA00022741"/>
    </source>
</evidence>
<dbReference type="GO" id="GO:0006269">
    <property type="term" value="P:DNA replication, synthesis of primer"/>
    <property type="evidence" value="ECO:0007669"/>
    <property type="project" value="UniProtKB-KW"/>
</dbReference>
<feature type="binding site" evidence="12">
    <location>
        <position position="539"/>
    </location>
    <ligand>
        <name>Zn(2+)</name>
        <dbReference type="ChEBI" id="CHEBI:29105"/>
        <label>1</label>
    </ligand>
</feature>
<feature type="binding site" evidence="12">
    <location>
        <position position="579"/>
    </location>
    <ligand>
        <name>Zn(2+)</name>
        <dbReference type="ChEBI" id="CHEBI:29105"/>
        <label>1</label>
    </ligand>
</feature>
<dbReference type="GO" id="GO:0003677">
    <property type="term" value="F:DNA binding"/>
    <property type="evidence" value="ECO:0007669"/>
    <property type="project" value="UniProtKB-UniRule"/>
</dbReference>
<dbReference type="InterPro" id="IPR042115">
    <property type="entry name" value="PriA_3primeBD_sf"/>
</dbReference>
<dbReference type="Gene3D" id="3.40.1440.60">
    <property type="entry name" value="PriA, 3(prime) DNA-binding domain"/>
    <property type="match status" value="1"/>
</dbReference>
<dbReference type="Pfam" id="PF00270">
    <property type="entry name" value="DEAD"/>
    <property type="match status" value="1"/>
</dbReference>
<feature type="binding site" evidence="12">
    <location>
        <position position="566"/>
    </location>
    <ligand>
        <name>Zn(2+)</name>
        <dbReference type="ChEBI" id="CHEBI:29105"/>
        <label>2</label>
    </ligand>
</feature>
<feature type="binding site" evidence="12">
    <location>
        <position position="548"/>
    </location>
    <ligand>
        <name>Zn(2+)</name>
        <dbReference type="ChEBI" id="CHEBI:29105"/>
        <label>2</label>
    </ligand>
</feature>
<dbReference type="InterPro" id="IPR011545">
    <property type="entry name" value="DEAD/DEAH_box_helicase_dom"/>
</dbReference>
<evidence type="ECO:0000256" key="9">
    <source>
        <dbReference type="ARBA" id="ARBA00023125"/>
    </source>
</evidence>
<keyword evidence="9 12" id="KW-0238">DNA-binding</keyword>
<evidence type="ECO:0000256" key="11">
    <source>
        <dbReference type="ARBA" id="ARBA00048988"/>
    </source>
</evidence>
<dbReference type="PANTHER" id="PTHR30580">
    <property type="entry name" value="PRIMOSOMAL PROTEIN N"/>
    <property type="match status" value="1"/>
</dbReference>
<gene>
    <name evidence="12 14" type="primary">priA</name>
    <name evidence="14" type="ORF">ENN98_00940</name>
</gene>
<accession>A0A7C2XNA2</accession>
<comment type="similarity">
    <text evidence="12">Belongs to the helicase family. PriA subfamily.</text>
</comment>
<dbReference type="GO" id="GO:0016787">
    <property type="term" value="F:hydrolase activity"/>
    <property type="evidence" value="ECO:0007669"/>
    <property type="project" value="UniProtKB-KW"/>
</dbReference>
<dbReference type="Pfam" id="PF18074">
    <property type="entry name" value="PriA_C"/>
    <property type="match status" value="1"/>
</dbReference>
<dbReference type="GO" id="GO:1990077">
    <property type="term" value="C:primosome complex"/>
    <property type="evidence" value="ECO:0007669"/>
    <property type="project" value="UniProtKB-UniRule"/>
</dbReference>
<evidence type="ECO:0000256" key="1">
    <source>
        <dbReference type="ARBA" id="ARBA00022515"/>
    </source>
</evidence>
<dbReference type="Proteomes" id="UP000885986">
    <property type="component" value="Unassembled WGS sequence"/>
</dbReference>
<keyword evidence="2 12" id="KW-0235">DNA replication</keyword>
<sequence>MSQDPALYFEVAVLAPIHHTLTYAPPPGVGRLAPGHRLLVPLGRRQLTGYLLACSTTPPVVKPGEKRSAELREIAADKIRAALAVLDPEPLFPAALVPFFRWIADYYHHPIGDVIQTALPAGLNRRSVNVIKLTPEGAKALANHHQTDEAPEWLEELLAAGELSPAQSAAIIRRRQPSLGRWQKQGWLQVISRLKLENVRPKCETVVMLPKDTPPPLSRPLKPAEEKTLALARKMAGDNAGGLPRRELVKEYAGAGRVLKNLAALGLVELVERRLYRDPFGEPPPFFAKPARLTGEQEGVMAQLLPAIQTGGYAPFLLHGITGSGKTEIYLRAAEVVLAQGRQVLVLVPEIALATQLEGHFCSRFGEAVALLHSGLSAGERFDQWSRLLGGEAQIAIGARSAIFAPLPDPGLIIVDEEHDPAYKQEEQLRYNARDLALLRGLQQRATVILGSATPAVSSYYQAQKGKFRLLTMGARIDDRPLPAVEVIDLKEVKTVSGYPPLFSPQLVRALKENLAAGHQSLVFLNRRGWANLMLCKDCGRPVQCQHCQVSLTLHKQRGQLLCHHCGYHLPRDLLCPNCRSGTLVSAGFGTERLEEELRRLLPKARIARLDQDTTRDRGQFLKVLKAVRDLEIDILIGTQMITKGHHFPRVTLVGIVWADAGLGIPDYKAGERTFQLLTQVTGRAGRGEFPGRVLIQTLQADHYSVTMAQNHDYQGLYQQEIAQRRRLNFPPLGRLINLRLDGEQEERVRELASSLGELALRLSGGRIAVLGPSPAPLARLRGRYRWQLLLKGSGVEELHRLCRRICAEYPRLPGASTVKLSLDVDPENMV</sequence>
<dbReference type="SUPFAM" id="SSF52540">
    <property type="entry name" value="P-loop containing nucleoside triphosphate hydrolases"/>
    <property type="match status" value="2"/>
</dbReference>
<dbReference type="GO" id="GO:0006270">
    <property type="term" value="P:DNA replication initiation"/>
    <property type="evidence" value="ECO:0007669"/>
    <property type="project" value="TreeGrafter"/>
</dbReference>
<dbReference type="GO" id="GO:0005524">
    <property type="term" value="F:ATP binding"/>
    <property type="evidence" value="ECO:0007669"/>
    <property type="project" value="UniProtKB-UniRule"/>
</dbReference>
<comment type="catalytic activity">
    <reaction evidence="11 12">
        <text>ATP + H2O = ADP + phosphate + H(+)</text>
        <dbReference type="Rhea" id="RHEA:13065"/>
        <dbReference type="ChEBI" id="CHEBI:15377"/>
        <dbReference type="ChEBI" id="CHEBI:15378"/>
        <dbReference type="ChEBI" id="CHEBI:30616"/>
        <dbReference type="ChEBI" id="CHEBI:43474"/>
        <dbReference type="ChEBI" id="CHEBI:456216"/>
        <dbReference type="EC" id="5.6.2.4"/>
    </reaction>
</comment>
<comment type="cofactor">
    <cofactor evidence="12">
        <name>Zn(2+)</name>
        <dbReference type="ChEBI" id="CHEBI:29105"/>
    </cofactor>
    <text evidence="12">Binds 2 zinc ions per subunit.</text>
</comment>
<feature type="binding site" evidence="12">
    <location>
        <position position="563"/>
    </location>
    <ligand>
        <name>Zn(2+)</name>
        <dbReference type="ChEBI" id="CHEBI:29105"/>
        <label>2</label>
    </ligand>
</feature>
<evidence type="ECO:0000256" key="8">
    <source>
        <dbReference type="ARBA" id="ARBA00022840"/>
    </source>
</evidence>
<dbReference type="HAMAP" id="MF_00983">
    <property type="entry name" value="PriA"/>
    <property type="match status" value="1"/>
</dbReference>
<dbReference type="GO" id="GO:0043138">
    <property type="term" value="F:3'-5' DNA helicase activity"/>
    <property type="evidence" value="ECO:0007669"/>
    <property type="project" value="UniProtKB-EC"/>
</dbReference>
<keyword evidence="3 12" id="KW-0479">Metal-binding</keyword>
<name>A0A7C2XNA2_9BACT</name>
<dbReference type="EC" id="5.6.2.4" evidence="12"/>
<dbReference type="EMBL" id="DSDS01000020">
    <property type="protein sequence ID" value="HET97273.1"/>
    <property type="molecule type" value="Genomic_DNA"/>
</dbReference>
<dbReference type="SMART" id="SM00487">
    <property type="entry name" value="DEXDc"/>
    <property type="match status" value="1"/>
</dbReference>
<evidence type="ECO:0000256" key="12">
    <source>
        <dbReference type="HAMAP-Rule" id="MF_00983"/>
    </source>
</evidence>
<evidence type="ECO:0000256" key="2">
    <source>
        <dbReference type="ARBA" id="ARBA00022705"/>
    </source>
</evidence>
<feature type="binding site" evidence="12">
    <location>
        <position position="536"/>
    </location>
    <ligand>
        <name>Zn(2+)</name>
        <dbReference type="ChEBI" id="CHEBI:29105"/>
        <label>1</label>
    </ligand>
</feature>
<dbReference type="Pfam" id="PF17764">
    <property type="entry name" value="PriA_3primeBD"/>
    <property type="match status" value="1"/>
</dbReference>
<keyword evidence="8 12" id="KW-0067">ATP-binding</keyword>
<evidence type="ECO:0000256" key="3">
    <source>
        <dbReference type="ARBA" id="ARBA00022723"/>
    </source>
</evidence>
<comment type="caution">
    <text evidence="14">The sequence shown here is derived from an EMBL/GenBank/DDBJ whole genome shotgun (WGS) entry which is preliminary data.</text>
</comment>
<dbReference type="NCBIfam" id="TIGR00595">
    <property type="entry name" value="priA"/>
    <property type="match status" value="1"/>
</dbReference>
<keyword evidence="6 12" id="KW-0347">Helicase</keyword>
<keyword evidence="5 12" id="KW-0378">Hydrolase</keyword>
<proteinExistence type="inferred from homology"/>
<comment type="catalytic activity">
    <reaction evidence="12">
        <text>Couples ATP hydrolysis with the unwinding of duplex DNA by translocating in the 3'-5' direction.</text>
        <dbReference type="EC" id="5.6.2.4"/>
    </reaction>
</comment>
<protein>
    <recommendedName>
        <fullName evidence="12">Replication restart protein PriA</fullName>
    </recommendedName>
    <alternativeName>
        <fullName evidence="12">ATP-dependent DNA helicase PriA</fullName>
        <ecNumber evidence="12">5.6.2.4</ecNumber>
    </alternativeName>
    <alternativeName>
        <fullName evidence="12">DNA 3'-5' helicase PriA</fullName>
    </alternativeName>
</protein>
<reference evidence="14" key="1">
    <citation type="journal article" date="2020" name="mSystems">
        <title>Genome- and Community-Level Interaction Insights into Carbon Utilization and Element Cycling Functions of Hydrothermarchaeota in Hydrothermal Sediment.</title>
        <authorList>
            <person name="Zhou Z."/>
            <person name="Liu Y."/>
            <person name="Xu W."/>
            <person name="Pan J."/>
            <person name="Luo Z.H."/>
            <person name="Li M."/>
        </authorList>
    </citation>
    <scope>NUCLEOTIDE SEQUENCE [LARGE SCALE GENOMIC DNA]</scope>
    <source>
        <strain evidence="14">SpSt-1224</strain>
    </source>
</reference>
<dbReference type="GO" id="GO:0006302">
    <property type="term" value="P:double-strand break repair"/>
    <property type="evidence" value="ECO:0007669"/>
    <property type="project" value="InterPro"/>
</dbReference>
<evidence type="ECO:0000259" key="13">
    <source>
        <dbReference type="PROSITE" id="PS51192"/>
    </source>
</evidence>
<comment type="function">
    <text evidence="12">Initiates the restart of stalled replication forks, which reloads the replicative helicase on sites other than the origin of replication. Recognizes and binds to abandoned replication forks and remodels them to uncover a helicase loading site. Promotes assembly of the primosome at these replication forks.</text>
</comment>
<dbReference type="InterPro" id="IPR014001">
    <property type="entry name" value="Helicase_ATP-bd"/>
</dbReference>
<dbReference type="SMART" id="SM00490">
    <property type="entry name" value="HELICc"/>
    <property type="match status" value="1"/>
</dbReference>